<dbReference type="InterPro" id="IPR000821">
    <property type="entry name" value="Ala_racemase"/>
</dbReference>
<feature type="modified residue" description="N6-(pyridoxal phosphate)lysine" evidence="4 5">
    <location>
        <position position="68"/>
    </location>
</feature>
<dbReference type="PROSITE" id="PS00395">
    <property type="entry name" value="ALANINE_RACEMASE"/>
    <property type="match status" value="1"/>
</dbReference>
<dbReference type="NCBIfam" id="TIGR00492">
    <property type="entry name" value="alr"/>
    <property type="match status" value="1"/>
</dbReference>
<evidence type="ECO:0000313" key="8">
    <source>
        <dbReference type="EMBL" id="RGC14844.1"/>
    </source>
</evidence>
<proteinExistence type="inferred from homology"/>
<feature type="domain" description="Alanine racemase C-terminal" evidence="7">
    <location>
        <begin position="280"/>
        <end position="410"/>
    </location>
</feature>
<gene>
    <name evidence="8" type="primary">alr</name>
    <name evidence="8" type="ORF">DXA38_12310</name>
</gene>
<dbReference type="InterPro" id="IPR001608">
    <property type="entry name" value="Ala_racemase_N"/>
</dbReference>
<dbReference type="InterPro" id="IPR029066">
    <property type="entry name" value="PLP-binding_barrel"/>
</dbReference>
<dbReference type="OrthoDB" id="9813814at2"/>
<keyword evidence="3 4" id="KW-0413">Isomerase</keyword>
<dbReference type="GO" id="GO:0030632">
    <property type="term" value="P:D-alanine biosynthetic process"/>
    <property type="evidence" value="ECO:0007669"/>
    <property type="project" value="UniProtKB-UniRule"/>
</dbReference>
<evidence type="ECO:0000313" key="9">
    <source>
        <dbReference type="Proteomes" id="UP000260025"/>
    </source>
</evidence>
<evidence type="ECO:0000256" key="3">
    <source>
        <dbReference type="ARBA" id="ARBA00023235"/>
    </source>
</evidence>
<dbReference type="PANTHER" id="PTHR30511:SF0">
    <property type="entry name" value="ALANINE RACEMASE, CATABOLIC-RELATED"/>
    <property type="match status" value="1"/>
</dbReference>
<evidence type="ECO:0000256" key="4">
    <source>
        <dbReference type="HAMAP-Rule" id="MF_01201"/>
    </source>
</evidence>
<dbReference type="Proteomes" id="UP000260025">
    <property type="component" value="Unassembled WGS sequence"/>
</dbReference>
<name>A0A3E2VUN8_CLOIN</name>
<evidence type="ECO:0000256" key="2">
    <source>
        <dbReference type="ARBA" id="ARBA00022898"/>
    </source>
</evidence>
<dbReference type="AlphaFoldDB" id="A0A3E2VUN8"/>
<evidence type="ECO:0000256" key="6">
    <source>
        <dbReference type="PIRSR" id="PIRSR600821-52"/>
    </source>
</evidence>
<dbReference type="PRINTS" id="PR00992">
    <property type="entry name" value="ALARACEMASE"/>
</dbReference>
<comment type="catalytic activity">
    <reaction evidence="4">
        <text>L-alanine = D-alanine</text>
        <dbReference type="Rhea" id="RHEA:20249"/>
        <dbReference type="ChEBI" id="CHEBI:57416"/>
        <dbReference type="ChEBI" id="CHEBI:57972"/>
        <dbReference type="EC" id="5.1.1.1"/>
    </reaction>
</comment>
<dbReference type="EC" id="5.1.1.1" evidence="4"/>
<dbReference type="Gene3D" id="3.20.20.10">
    <property type="entry name" value="Alanine racemase"/>
    <property type="match status" value="1"/>
</dbReference>
<dbReference type="PANTHER" id="PTHR30511">
    <property type="entry name" value="ALANINE RACEMASE"/>
    <property type="match status" value="1"/>
</dbReference>
<dbReference type="Pfam" id="PF01168">
    <property type="entry name" value="Ala_racemase_N"/>
    <property type="match status" value="1"/>
</dbReference>
<keyword evidence="2 4" id="KW-0663">Pyridoxal phosphate</keyword>
<accession>A0A3E2VUN8</accession>
<dbReference type="HAMAP" id="MF_01201">
    <property type="entry name" value="Ala_racemase"/>
    <property type="match status" value="1"/>
</dbReference>
<dbReference type="EMBL" id="QVEV01000017">
    <property type="protein sequence ID" value="RGC14844.1"/>
    <property type="molecule type" value="Genomic_DNA"/>
</dbReference>
<reference evidence="8 9" key="1">
    <citation type="submission" date="2018-08" db="EMBL/GenBank/DDBJ databases">
        <title>A genome reference for cultivated species of the human gut microbiota.</title>
        <authorList>
            <person name="Zou Y."/>
            <person name="Xue W."/>
            <person name="Luo G."/>
        </authorList>
    </citation>
    <scope>NUCLEOTIDE SEQUENCE [LARGE SCALE GENOMIC DNA]</scope>
    <source>
        <strain evidence="8 9">OF01-2LB</strain>
    </source>
</reference>
<comment type="cofactor">
    <cofactor evidence="1 4 5">
        <name>pyridoxal 5'-phosphate</name>
        <dbReference type="ChEBI" id="CHEBI:597326"/>
    </cofactor>
</comment>
<dbReference type="Pfam" id="PF00842">
    <property type="entry name" value="Ala_racemase_C"/>
    <property type="match status" value="1"/>
</dbReference>
<dbReference type="InterPro" id="IPR009006">
    <property type="entry name" value="Ala_racemase/Decarboxylase_C"/>
</dbReference>
<dbReference type="SMART" id="SM01005">
    <property type="entry name" value="Ala_racemase_C"/>
    <property type="match status" value="1"/>
</dbReference>
<dbReference type="GO" id="GO:0005829">
    <property type="term" value="C:cytosol"/>
    <property type="evidence" value="ECO:0007669"/>
    <property type="project" value="TreeGrafter"/>
</dbReference>
<dbReference type="GO" id="GO:0008784">
    <property type="term" value="F:alanine racemase activity"/>
    <property type="evidence" value="ECO:0007669"/>
    <property type="project" value="UniProtKB-UniRule"/>
</dbReference>
<dbReference type="GO" id="GO:0030170">
    <property type="term" value="F:pyridoxal phosphate binding"/>
    <property type="evidence" value="ECO:0007669"/>
    <property type="project" value="UniProtKB-UniRule"/>
</dbReference>
<dbReference type="UniPathway" id="UPA00042">
    <property type="reaction ID" value="UER00497"/>
</dbReference>
<evidence type="ECO:0000256" key="5">
    <source>
        <dbReference type="PIRSR" id="PIRSR600821-50"/>
    </source>
</evidence>
<dbReference type="InterPro" id="IPR011079">
    <property type="entry name" value="Ala_racemase_C"/>
</dbReference>
<dbReference type="InterPro" id="IPR020622">
    <property type="entry name" value="Ala_racemase_pyridoxalP-BS"/>
</dbReference>
<comment type="caution">
    <text evidence="8">The sequence shown here is derived from an EMBL/GenBank/DDBJ whole genome shotgun (WGS) entry which is preliminary data.</text>
</comment>
<feature type="binding site" evidence="4 6">
    <location>
        <position position="351"/>
    </location>
    <ligand>
        <name>substrate</name>
    </ligand>
</feature>
<dbReference type="Gene3D" id="2.40.37.10">
    <property type="entry name" value="Lyase, Ornithine Decarboxylase, Chain A, domain 1"/>
    <property type="match status" value="1"/>
</dbReference>
<feature type="binding site" evidence="4 6">
    <location>
        <position position="165"/>
    </location>
    <ligand>
        <name>substrate</name>
    </ligand>
</feature>
<dbReference type="CDD" id="cd00430">
    <property type="entry name" value="PLPDE_III_AR"/>
    <property type="match status" value="1"/>
</dbReference>
<dbReference type="SUPFAM" id="SSF50621">
    <property type="entry name" value="Alanine racemase C-terminal domain-like"/>
    <property type="match status" value="1"/>
</dbReference>
<comment type="pathway">
    <text evidence="4">Amino-acid biosynthesis; D-alanine biosynthesis; D-alanine from L-alanine: step 1/1.</text>
</comment>
<organism evidence="8 9">
    <name type="scientific">Clostridium innocuum</name>
    <dbReference type="NCBI Taxonomy" id="1522"/>
    <lineage>
        <taxon>Bacteria</taxon>
        <taxon>Bacillati</taxon>
        <taxon>Bacillota</taxon>
        <taxon>Clostridia</taxon>
        <taxon>Eubacteriales</taxon>
        <taxon>Clostridiaceae</taxon>
        <taxon>Clostridium</taxon>
    </lineage>
</organism>
<evidence type="ECO:0000256" key="1">
    <source>
        <dbReference type="ARBA" id="ARBA00001933"/>
    </source>
</evidence>
<evidence type="ECO:0000259" key="7">
    <source>
        <dbReference type="SMART" id="SM01005"/>
    </source>
</evidence>
<comment type="similarity">
    <text evidence="4">Belongs to the alanine racemase family.</text>
</comment>
<sequence>MHSIDPFFQKGEGKERYEAFLTCFIRERYMKVLPYRTYAEVNLQQLKENTRKVRALLSKDTKLLAVLKADGYGHGAVRIAKAIEDMSDWFAVASFYEARELRDQGITIPILVFGFLDDSNIEEAVQKNITCSALSYSYALHIAELCEQKRLRLSMHIKLDTGFHRLGIACEEERIAEAYKEVRTLYELPQLQITGIYTHFSTAGSKALQDEAFLARQYRLFCDMLHRLEEDQIDPGIRHCCNSKATLTNPEMHLDMVRVGLYLYGLGSDADIEYLKLEPIVNWKARIYAIRDVKQGEGIGYSRTFITPKPMRIAVVSLGFADGYSRCLYASDQVYVLVHGRRTRILGKICMDVMMIDITDIPDVRVNDTVTVLGSEGTQRISANLLGRETGGTAVEVTCGMGKRVQRVYVHDEGNC</sequence>
<comment type="function">
    <text evidence="4">Catalyzes the interconversion of L-alanine and D-alanine. May also act on other amino acids.</text>
</comment>
<feature type="active site" description="Proton acceptor; specific for D-alanine" evidence="4">
    <location>
        <position position="68"/>
    </location>
</feature>
<dbReference type="FunFam" id="3.20.20.10:FF:000002">
    <property type="entry name" value="Alanine racemase"/>
    <property type="match status" value="1"/>
</dbReference>
<dbReference type="SUPFAM" id="SSF51419">
    <property type="entry name" value="PLP-binding barrel"/>
    <property type="match status" value="1"/>
</dbReference>
<protein>
    <recommendedName>
        <fullName evidence="4">Alanine racemase</fullName>
        <ecNumber evidence="4">5.1.1.1</ecNumber>
    </recommendedName>
</protein>
<feature type="active site" description="Proton acceptor; specific for L-alanine" evidence="4">
    <location>
        <position position="301"/>
    </location>
</feature>